<feature type="transmembrane region" description="Helical" evidence="1">
    <location>
        <begin position="6"/>
        <end position="22"/>
    </location>
</feature>
<name>A0A2H0RI38_9BACT</name>
<organism evidence="2 3">
    <name type="scientific">Candidatus Vogelbacteria bacterium CG10_big_fil_rev_8_21_14_0_10_50_13</name>
    <dbReference type="NCBI Taxonomy" id="1975044"/>
    <lineage>
        <taxon>Bacteria</taxon>
        <taxon>Candidatus Vogeliibacteriota</taxon>
    </lineage>
</organism>
<comment type="caution">
    <text evidence="2">The sequence shown here is derived from an EMBL/GenBank/DDBJ whole genome shotgun (WGS) entry which is preliminary data.</text>
</comment>
<evidence type="ECO:0000313" key="3">
    <source>
        <dbReference type="Proteomes" id="UP000230906"/>
    </source>
</evidence>
<gene>
    <name evidence="2" type="ORF">COV09_01400</name>
</gene>
<proteinExistence type="predicted"/>
<reference evidence="2 3" key="1">
    <citation type="submission" date="2017-09" db="EMBL/GenBank/DDBJ databases">
        <title>Depth-based differentiation of microbial function through sediment-hosted aquifers and enrichment of novel symbionts in the deep terrestrial subsurface.</title>
        <authorList>
            <person name="Probst A.J."/>
            <person name="Ladd B."/>
            <person name="Jarett J.K."/>
            <person name="Geller-Mcgrath D.E."/>
            <person name="Sieber C.M."/>
            <person name="Emerson J.B."/>
            <person name="Anantharaman K."/>
            <person name="Thomas B.C."/>
            <person name="Malmstrom R."/>
            <person name="Stieglmeier M."/>
            <person name="Klingl A."/>
            <person name="Woyke T."/>
            <person name="Ryan C.M."/>
            <person name="Banfield J.F."/>
        </authorList>
    </citation>
    <scope>NUCLEOTIDE SEQUENCE [LARGE SCALE GENOMIC DNA]</scope>
    <source>
        <strain evidence="2">CG10_big_fil_rev_8_21_14_0_10_50_13</strain>
    </source>
</reference>
<dbReference type="EMBL" id="PCYJ01000021">
    <property type="protein sequence ID" value="PIR45445.1"/>
    <property type="molecule type" value="Genomic_DNA"/>
</dbReference>
<evidence type="ECO:0000313" key="2">
    <source>
        <dbReference type="EMBL" id="PIR45445.1"/>
    </source>
</evidence>
<sequence>MIPLIFSWLAMVSGLGVVYLVAKRMYLLRRTSETFHADEPSIHMFVKPTIDYSAFRLVTGLKQAAHWLAISGLELTGKLLTVFKFIVIKLEHRFSKVVNSVRGKGSIGKRGSVSIFLKEIEEHKNSLRFTEK</sequence>
<keyword evidence="1" id="KW-0472">Membrane</keyword>
<dbReference type="Proteomes" id="UP000230906">
    <property type="component" value="Unassembled WGS sequence"/>
</dbReference>
<protein>
    <submittedName>
        <fullName evidence="2">Uncharacterized protein</fullName>
    </submittedName>
</protein>
<evidence type="ECO:0000256" key="1">
    <source>
        <dbReference type="SAM" id="Phobius"/>
    </source>
</evidence>
<accession>A0A2H0RI38</accession>
<keyword evidence="1" id="KW-0812">Transmembrane</keyword>
<keyword evidence="1" id="KW-1133">Transmembrane helix</keyword>
<dbReference type="AlphaFoldDB" id="A0A2H0RI38"/>